<dbReference type="RefSeq" id="WP_229746250.1">
    <property type="nucleotide sequence ID" value="NZ_BMCU01000006.1"/>
</dbReference>
<dbReference type="InterPro" id="IPR000843">
    <property type="entry name" value="HTH_LacI"/>
</dbReference>
<dbReference type="Gene3D" id="1.10.260.40">
    <property type="entry name" value="lambda repressor-like DNA-binding domains"/>
    <property type="match status" value="1"/>
</dbReference>
<dbReference type="PANTHER" id="PTHR30146:SF153">
    <property type="entry name" value="LACTOSE OPERON REPRESSOR"/>
    <property type="match status" value="1"/>
</dbReference>
<keyword evidence="2" id="KW-0238">DNA-binding</keyword>
<gene>
    <name evidence="5" type="ORF">GCM10007304_45300</name>
</gene>
<feature type="domain" description="HTH lacI-type" evidence="4">
    <location>
        <begin position="6"/>
        <end position="60"/>
    </location>
</feature>
<dbReference type="Pfam" id="PF13377">
    <property type="entry name" value="Peripla_BP_3"/>
    <property type="match status" value="1"/>
</dbReference>
<keyword evidence="1" id="KW-0805">Transcription regulation</keyword>
<dbReference type="InterPro" id="IPR028082">
    <property type="entry name" value="Peripla_BP_I"/>
</dbReference>
<keyword evidence="6" id="KW-1185">Reference proteome</keyword>
<dbReference type="CDD" id="cd06267">
    <property type="entry name" value="PBP1_LacI_sugar_binding-like"/>
    <property type="match status" value="1"/>
</dbReference>
<dbReference type="InterPro" id="IPR046335">
    <property type="entry name" value="LacI/GalR-like_sensor"/>
</dbReference>
<reference evidence="5" key="2">
    <citation type="submission" date="2020-09" db="EMBL/GenBank/DDBJ databases">
        <authorList>
            <person name="Sun Q."/>
            <person name="Sedlacek I."/>
        </authorList>
    </citation>
    <scope>NUCLEOTIDE SEQUENCE</scope>
    <source>
        <strain evidence="5">CCM 7905</strain>
    </source>
</reference>
<dbReference type="AlphaFoldDB" id="A0A917G7G5"/>
<evidence type="ECO:0000313" key="6">
    <source>
        <dbReference type="Proteomes" id="UP000654257"/>
    </source>
</evidence>
<evidence type="ECO:0000256" key="1">
    <source>
        <dbReference type="ARBA" id="ARBA00023015"/>
    </source>
</evidence>
<dbReference type="SMART" id="SM00354">
    <property type="entry name" value="HTH_LACI"/>
    <property type="match status" value="1"/>
</dbReference>
<sequence>MDSSRVTITDVARAAGTSTTSASVALRGTPGVSDETRAHIAAVAARLGYRPNIAARRLRQERSRLLGVTFALDQSFHSDLVTHLYGAVDAITYDLVLSAETAHRPAVRAAESLLQDRVEALLLISPEITDVELATIASRAERVVAIGSEVTVPGVYSVRTDDRAGIGSVVDHLVELGHTDIAYAEAASVPLNAERRTAYMEAMRSHGLDEHVRVLSASNTEAAGAELAARLLIDPRLPTALIAYNDMLAIGLLLALKDGGVVVPQDVSIVGYDDTQSAGWSSVDLTSVRQDGAQLARIAVEWATEPGERDLGNERTELVAPQLIVRSTTALPRAVDT</sequence>
<protein>
    <submittedName>
        <fullName evidence="5">LacI family transcriptional regulator</fullName>
    </submittedName>
</protein>
<dbReference type="PANTHER" id="PTHR30146">
    <property type="entry name" value="LACI-RELATED TRANSCRIPTIONAL REPRESSOR"/>
    <property type="match status" value="1"/>
</dbReference>
<accession>A0A917G7G5</accession>
<evidence type="ECO:0000256" key="3">
    <source>
        <dbReference type="ARBA" id="ARBA00023163"/>
    </source>
</evidence>
<evidence type="ECO:0000313" key="5">
    <source>
        <dbReference type="EMBL" id="GGG26408.1"/>
    </source>
</evidence>
<dbReference type="PROSITE" id="PS50932">
    <property type="entry name" value="HTH_LACI_2"/>
    <property type="match status" value="1"/>
</dbReference>
<dbReference type="Proteomes" id="UP000654257">
    <property type="component" value="Unassembled WGS sequence"/>
</dbReference>
<dbReference type="Gene3D" id="3.40.50.2300">
    <property type="match status" value="2"/>
</dbReference>
<reference evidence="5" key="1">
    <citation type="journal article" date="2014" name="Int. J. Syst. Evol. Microbiol.">
        <title>Complete genome sequence of Corynebacterium casei LMG S-19264T (=DSM 44701T), isolated from a smear-ripened cheese.</title>
        <authorList>
            <consortium name="US DOE Joint Genome Institute (JGI-PGF)"/>
            <person name="Walter F."/>
            <person name="Albersmeier A."/>
            <person name="Kalinowski J."/>
            <person name="Ruckert C."/>
        </authorList>
    </citation>
    <scope>NUCLEOTIDE SEQUENCE</scope>
    <source>
        <strain evidence="5">CCM 7905</strain>
    </source>
</reference>
<dbReference type="Pfam" id="PF00356">
    <property type="entry name" value="LacI"/>
    <property type="match status" value="1"/>
</dbReference>
<evidence type="ECO:0000256" key="2">
    <source>
        <dbReference type="ARBA" id="ARBA00023125"/>
    </source>
</evidence>
<organism evidence="5 6">
    <name type="scientific">Rhodococcoides trifolii</name>
    <dbReference type="NCBI Taxonomy" id="908250"/>
    <lineage>
        <taxon>Bacteria</taxon>
        <taxon>Bacillati</taxon>
        <taxon>Actinomycetota</taxon>
        <taxon>Actinomycetes</taxon>
        <taxon>Mycobacteriales</taxon>
        <taxon>Nocardiaceae</taxon>
        <taxon>Rhodococcoides</taxon>
    </lineage>
</organism>
<dbReference type="EMBL" id="BMCU01000006">
    <property type="protein sequence ID" value="GGG26408.1"/>
    <property type="molecule type" value="Genomic_DNA"/>
</dbReference>
<proteinExistence type="predicted"/>
<comment type="caution">
    <text evidence="5">The sequence shown here is derived from an EMBL/GenBank/DDBJ whole genome shotgun (WGS) entry which is preliminary data.</text>
</comment>
<dbReference type="GO" id="GO:0000976">
    <property type="term" value="F:transcription cis-regulatory region binding"/>
    <property type="evidence" value="ECO:0007669"/>
    <property type="project" value="TreeGrafter"/>
</dbReference>
<dbReference type="CDD" id="cd01392">
    <property type="entry name" value="HTH_LacI"/>
    <property type="match status" value="1"/>
</dbReference>
<dbReference type="GO" id="GO:0003700">
    <property type="term" value="F:DNA-binding transcription factor activity"/>
    <property type="evidence" value="ECO:0007669"/>
    <property type="project" value="TreeGrafter"/>
</dbReference>
<keyword evidence="3" id="KW-0804">Transcription</keyword>
<evidence type="ECO:0000259" key="4">
    <source>
        <dbReference type="PROSITE" id="PS50932"/>
    </source>
</evidence>
<dbReference type="SUPFAM" id="SSF47413">
    <property type="entry name" value="lambda repressor-like DNA-binding domains"/>
    <property type="match status" value="1"/>
</dbReference>
<name>A0A917G7G5_9NOCA</name>
<dbReference type="InterPro" id="IPR010982">
    <property type="entry name" value="Lambda_DNA-bd_dom_sf"/>
</dbReference>
<dbReference type="SUPFAM" id="SSF53822">
    <property type="entry name" value="Periplasmic binding protein-like I"/>
    <property type="match status" value="1"/>
</dbReference>